<proteinExistence type="predicted"/>
<keyword evidence="3" id="KW-1185">Reference proteome</keyword>
<protein>
    <submittedName>
        <fullName evidence="2">Uncharacterized protein</fullName>
    </submittedName>
</protein>
<feature type="region of interest" description="Disordered" evidence="1">
    <location>
        <begin position="1"/>
        <end position="110"/>
    </location>
</feature>
<accession>A0A2G8T406</accession>
<dbReference type="EMBL" id="PDOB01000006">
    <property type="protein sequence ID" value="PIL40787.1"/>
    <property type="molecule type" value="Genomic_DNA"/>
</dbReference>
<feature type="compositionally biased region" description="Polar residues" evidence="1">
    <location>
        <begin position="79"/>
        <end position="90"/>
    </location>
</feature>
<evidence type="ECO:0000313" key="3">
    <source>
        <dbReference type="Proteomes" id="UP000228593"/>
    </source>
</evidence>
<gene>
    <name evidence="2" type="ORF">CR103_06290</name>
</gene>
<evidence type="ECO:0000313" key="2">
    <source>
        <dbReference type="EMBL" id="PIL40787.1"/>
    </source>
</evidence>
<organism evidence="2 3">
    <name type="scientific">Massilia psychrophila</name>
    <dbReference type="NCBI Taxonomy" id="1603353"/>
    <lineage>
        <taxon>Bacteria</taxon>
        <taxon>Pseudomonadati</taxon>
        <taxon>Pseudomonadota</taxon>
        <taxon>Betaproteobacteria</taxon>
        <taxon>Burkholderiales</taxon>
        <taxon>Oxalobacteraceae</taxon>
        <taxon>Telluria group</taxon>
        <taxon>Massilia</taxon>
    </lineage>
</organism>
<dbReference type="Proteomes" id="UP000228593">
    <property type="component" value="Unassembled WGS sequence"/>
</dbReference>
<name>A0A2G8T406_9BURK</name>
<dbReference type="AlphaFoldDB" id="A0A2G8T406"/>
<feature type="compositionally biased region" description="Low complexity" evidence="1">
    <location>
        <begin position="13"/>
        <end position="28"/>
    </location>
</feature>
<dbReference type="RefSeq" id="WP_099915167.1">
    <property type="nucleotide sequence ID" value="NZ_BMHS01000002.1"/>
</dbReference>
<reference evidence="2 3" key="1">
    <citation type="submission" date="2017-10" db="EMBL/GenBank/DDBJ databases">
        <title>Massilia psychrophilum sp. nov., a novel purple-pigmented bacterium isolated from Tianshan glacier, Xinjiang Municipality, China.</title>
        <authorList>
            <person name="Wang H."/>
        </authorList>
    </citation>
    <scope>NUCLEOTIDE SEQUENCE [LARGE SCALE GENOMIC DNA]</scope>
    <source>
        <strain evidence="2 3">JCM 30813</strain>
    </source>
</reference>
<comment type="caution">
    <text evidence="2">The sequence shown here is derived from an EMBL/GenBank/DDBJ whole genome shotgun (WGS) entry which is preliminary data.</text>
</comment>
<dbReference type="OrthoDB" id="8757064at2"/>
<feature type="compositionally biased region" description="Low complexity" evidence="1">
    <location>
        <begin position="62"/>
        <end position="76"/>
    </location>
</feature>
<evidence type="ECO:0000256" key="1">
    <source>
        <dbReference type="SAM" id="MobiDB-lite"/>
    </source>
</evidence>
<sequence>MGTQNAAGGGSQSVGSGRDNDSGEQSQRGSGGSGGAQPTRNLEDVDGEALSTPAELIDEAAPEGAGTAATASTRGAQDTHASQAGSTSTGLGAPETGANQQMSDLAPPRK</sequence>